<evidence type="ECO:0000313" key="2">
    <source>
        <dbReference type="Proteomes" id="UP000253209"/>
    </source>
</evidence>
<dbReference type="AlphaFoldDB" id="A0A367GU88"/>
<accession>A0A367GU88</accession>
<reference evidence="1 2" key="1">
    <citation type="submission" date="2018-05" db="EMBL/GenBank/DDBJ databases">
        <title>Mucilaginibacter hurinus sp. nov., isolated from briquette warehouse soil.</title>
        <authorList>
            <person name="Choi L."/>
        </authorList>
    </citation>
    <scope>NUCLEOTIDE SEQUENCE [LARGE SCALE GENOMIC DNA]</scope>
    <source>
        <strain evidence="1 2">ZR32</strain>
    </source>
</reference>
<proteinExistence type="predicted"/>
<name>A0A367GU88_9SPHI</name>
<evidence type="ECO:0000313" key="1">
    <source>
        <dbReference type="EMBL" id="RCH56396.1"/>
    </source>
</evidence>
<organism evidence="1 2">
    <name type="scientific">Mucilaginibacter hurinus</name>
    <dbReference type="NCBI Taxonomy" id="2201324"/>
    <lineage>
        <taxon>Bacteria</taxon>
        <taxon>Pseudomonadati</taxon>
        <taxon>Bacteroidota</taxon>
        <taxon>Sphingobacteriia</taxon>
        <taxon>Sphingobacteriales</taxon>
        <taxon>Sphingobacteriaceae</taxon>
        <taxon>Mucilaginibacter</taxon>
    </lineage>
</organism>
<keyword evidence="2" id="KW-1185">Reference proteome</keyword>
<sequence length="88" mass="9262">MKKKHLILGLSFAALGFSSCQKSEQLSKNPASTDRAKVANGTIVDAAFTGYFRRTSGWTAGDATLSIPVTQIVPLISPTTFGCSAIVI</sequence>
<dbReference type="Proteomes" id="UP000253209">
    <property type="component" value="Unassembled WGS sequence"/>
</dbReference>
<gene>
    <name evidence="1" type="ORF">DJ568_00620</name>
</gene>
<dbReference type="EMBL" id="QGDC01000001">
    <property type="protein sequence ID" value="RCH56396.1"/>
    <property type="molecule type" value="Genomic_DNA"/>
</dbReference>
<dbReference type="RefSeq" id="WP_114003293.1">
    <property type="nucleotide sequence ID" value="NZ_QGDC01000001.1"/>
</dbReference>
<comment type="caution">
    <text evidence="1">The sequence shown here is derived from an EMBL/GenBank/DDBJ whole genome shotgun (WGS) entry which is preliminary data.</text>
</comment>
<dbReference type="PROSITE" id="PS51257">
    <property type="entry name" value="PROKAR_LIPOPROTEIN"/>
    <property type="match status" value="1"/>
</dbReference>
<protein>
    <submittedName>
        <fullName evidence="1">Uncharacterized protein</fullName>
    </submittedName>
</protein>